<feature type="transmembrane region" description="Helical" evidence="7">
    <location>
        <begin position="267"/>
        <end position="293"/>
    </location>
</feature>
<feature type="compositionally biased region" description="Polar residues" evidence="8">
    <location>
        <begin position="89"/>
        <end position="107"/>
    </location>
</feature>
<feature type="compositionally biased region" description="Basic and acidic residues" evidence="8">
    <location>
        <begin position="21"/>
        <end position="67"/>
    </location>
</feature>
<keyword evidence="6 7" id="KW-0472">Membrane</keyword>
<evidence type="ECO:0000313" key="10">
    <source>
        <dbReference type="Proteomes" id="UP001519460"/>
    </source>
</evidence>
<dbReference type="PANTHER" id="PTHR16024">
    <property type="entry name" value="XK-RELATED PROTEIN"/>
    <property type="match status" value="1"/>
</dbReference>
<dbReference type="GO" id="GO:0005886">
    <property type="term" value="C:plasma membrane"/>
    <property type="evidence" value="ECO:0007669"/>
    <property type="project" value="UniProtKB-SubCell"/>
</dbReference>
<dbReference type="Pfam" id="PF09815">
    <property type="entry name" value="XK-related"/>
    <property type="match status" value="1"/>
</dbReference>
<evidence type="ECO:0000256" key="7">
    <source>
        <dbReference type="RuleBase" id="RU910716"/>
    </source>
</evidence>
<comment type="similarity">
    <text evidence="2 7">Belongs to the XK family.</text>
</comment>
<keyword evidence="5 7" id="KW-1133">Transmembrane helix</keyword>
<dbReference type="AlphaFoldDB" id="A0ABD0M3F8"/>
<evidence type="ECO:0000256" key="6">
    <source>
        <dbReference type="ARBA" id="ARBA00023136"/>
    </source>
</evidence>
<evidence type="ECO:0000256" key="4">
    <source>
        <dbReference type="ARBA" id="ARBA00022692"/>
    </source>
</evidence>
<feature type="transmembrane region" description="Helical" evidence="7">
    <location>
        <begin position="454"/>
        <end position="479"/>
    </location>
</feature>
<proteinExistence type="inferred from homology"/>
<feature type="region of interest" description="Disordered" evidence="8">
    <location>
        <begin position="1"/>
        <end position="119"/>
    </location>
</feature>
<dbReference type="PANTHER" id="PTHR16024:SF6">
    <property type="entry name" value="XK-RELATED PROTEIN"/>
    <property type="match status" value="1"/>
</dbReference>
<evidence type="ECO:0000256" key="1">
    <source>
        <dbReference type="ARBA" id="ARBA00004651"/>
    </source>
</evidence>
<feature type="transmembrane region" description="Helical" evidence="7">
    <location>
        <begin position="305"/>
        <end position="326"/>
    </location>
</feature>
<dbReference type="InterPro" id="IPR018629">
    <property type="entry name" value="XK-rel"/>
</dbReference>
<keyword evidence="4 7" id="KW-0812">Transmembrane</keyword>
<evidence type="ECO:0000256" key="8">
    <source>
        <dbReference type="SAM" id="MobiDB-lite"/>
    </source>
</evidence>
<organism evidence="9 10">
    <name type="scientific">Batillaria attramentaria</name>
    <dbReference type="NCBI Taxonomy" id="370345"/>
    <lineage>
        <taxon>Eukaryota</taxon>
        <taxon>Metazoa</taxon>
        <taxon>Spiralia</taxon>
        <taxon>Lophotrochozoa</taxon>
        <taxon>Mollusca</taxon>
        <taxon>Gastropoda</taxon>
        <taxon>Caenogastropoda</taxon>
        <taxon>Sorbeoconcha</taxon>
        <taxon>Cerithioidea</taxon>
        <taxon>Batillariidae</taxon>
        <taxon>Batillaria</taxon>
    </lineage>
</organism>
<feature type="transmembrane region" description="Helical" evidence="7">
    <location>
        <begin position="222"/>
        <end position="246"/>
    </location>
</feature>
<feature type="transmembrane region" description="Helical" evidence="7">
    <location>
        <begin position="361"/>
        <end position="394"/>
    </location>
</feature>
<feature type="transmembrane region" description="Helical" evidence="7">
    <location>
        <begin position="400"/>
        <end position="418"/>
    </location>
</feature>
<gene>
    <name evidence="9" type="ORF">BaRGS_00002993</name>
</gene>
<accession>A0ABD0M3F8</accession>
<evidence type="ECO:0000256" key="3">
    <source>
        <dbReference type="ARBA" id="ARBA00022475"/>
    </source>
</evidence>
<keyword evidence="10" id="KW-1185">Reference proteome</keyword>
<reference evidence="9 10" key="1">
    <citation type="journal article" date="2023" name="Sci. Data">
        <title>Genome assembly of the Korean intertidal mud-creeper Batillaria attramentaria.</title>
        <authorList>
            <person name="Patra A.K."/>
            <person name="Ho P.T."/>
            <person name="Jun S."/>
            <person name="Lee S.J."/>
            <person name="Kim Y."/>
            <person name="Won Y.J."/>
        </authorList>
    </citation>
    <scope>NUCLEOTIDE SEQUENCE [LARGE SCALE GENOMIC DNA]</scope>
    <source>
        <strain evidence="9">Wonlab-2016</strain>
    </source>
</reference>
<evidence type="ECO:0000256" key="5">
    <source>
        <dbReference type="ARBA" id="ARBA00022989"/>
    </source>
</evidence>
<name>A0ABD0M3F8_9CAEN</name>
<protein>
    <recommendedName>
        <fullName evidence="7">XK-related protein</fullName>
    </recommendedName>
</protein>
<feature type="transmembrane region" description="Helical" evidence="7">
    <location>
        <begin position="425"/>
        <end position="448"/>
    </location>
</feature>
<dbReference type="Proteomes" id="UP001519460">
    <property type="component" value="Unassembled WGS sequence"/>
</dbReference>
<dbReference type="EMBL" id="JACVVK020000009">
    <property type="protein sequence ID" value="KAK7505722.1"/>
    <property type="molecule type" value="Genomic_DNA"/>
</dbReference>
<dbReference type="InterPro" id="IPR050895">
    <property type="entry name" value="XK-related_scramblase"/>
</dbReference>
<sequence>MEQCATATRETQGKQQGSVDNETKDKHDSLTEPQRKIHHSEAVETGDRERSTSDPKDISCSLDREQLEDTSIPFIDAQSQGTDHHSDSPENANYGTQEGSAFNNTESENSDSDTDEAKSAAVSLTLSATECSHACSRNREGHLQRDVTRYDDVTRFDVVMCIVSVTLHIVDLGTDCWLAGMYYMDEQWKHFAPTTALIDLRMIVMCYYALKVYLKHEDVLPLWWFCRVVCLLLPLAPVIMTLEYLYYGYKIRGWRERNQKRMLNTSLHILSLWLCTSFVISAPQSCLQLYFFFHAKPDENAAKSTLRALAVASSWGTLLWSTVMHYRSERLTDDDKQKHKVTASSQVFHFLWRACETGGRVLCIALFASTFGSWVFLVLAFHVVIISVACFLFDEDWDHWAAVDSVMSGYTSVISFAASARPSRFVYVIYYVIFYAENFLMLGLWAGMTSDRDAWFYIPGIVTVVVFFILHIILQLVYYKVFHPNAKNIDFCLTFDHETVLR</sequence>
<feature type="compositionally biased region" description="Polar residues" evidence="8">
    <location>
        <begin position="1"/>
        <end position="20"/>
    </location>
</feature>
<comment type="caution">
    <text evidence="9">The sequence shown here is derived from an EMBL/GenBank/DDBJ whole genome shotgun (WGS) entry which is preliminary data.</text>
</comment>
<evidence type="ECO:0000256" key="2">
    <source>
        <dbReference type="ARBA" id="ARBA00008789"/>
    </source>
</evidence>
<comment type="subcellular location">
    <subcellularLocation>
        <location evidence="1">Cell membrane</location>
        <topology evidence="1">Multi-pass membrane protein</topology>
    </subcellularLocation>
    <subcellularLocation>
        <location evidence="7">Membrane</location>
        <topology evidence="7">Multi-pass membrane protein</topology>
    </subcellularLocation>
</comment>
<evidence type="ECO:0000313" key="9">
    <source>
        <dbReference type="EMBL" id="KAK7505722.1"/>
    </source>
</evidence>
<keyword evidence="3" id="KW-1003">Cell membrane</keyword>